<dbReference type="Proteomes" id="UP000249390">
    <property type="component" value="Unassembled WGS sequence"/>
</dbReference>
<gene>
    <name evidence="1" type="ORF">DM860_008147</name>
</gene>
<sequence length="62" mass="6891">MNTIVIQNEHLPGTLMTRLSAAVESDCADALEEFGVRFPMQNVMKRYNAELDSALAVIVTQH</sequence>
<evidence type="ECO:0000313" key="1">
    <source>
        <dbReference type="EMBL" id="RAL40007.1"/>
    </source>
</evidence>
<dbReference type="AlphaFoldDB" id="A0A328D2I1"/>
<evidence type="ECO:0000313" key="2">
    <source>
        <dbReference type="Proteomes" id="UP000249390"/>
    </source>
</evidence>
<keyword evidence="2" id="KW-1185">Reference proteome</keyword>
<protein>
    <submittedName>
        <fullName evidence="1">Uncharacterized protein</fullName>
    </submittedName>
</protein>
<comment type="caution">
    <text evidence="1">The sequence shown here is derived from an EMBL/GenBank/DDBJ whole genome shotgun (WGS) entry which is preliminary data.</text>
</comment>
<accession>A0A328D2I1</accession>
<reference evidence="1 2" key="1">
    <citation type="submission" date="2018-06" db="EMBL/GenBank/DDBJ databases">
        <title>The Genome of Cuscuta australis (Dodder) Provides Insight into the Evolution of Plant Parasitism.</title>
        <authorList>
            <person name="Liu H."/>
        </authorList>
    </citation>
    <scope>NUCLEOTIDE SEQUENCE [LARGE SCALE GENOMIC DNA]</scope>
    <source>
        <strain evidence="2">cv. Yunnan</strain>
        <tissue evidence="1">Vines</tissue>
    </source>
</reference>
<dbReference type="EMBL" id="NQVE01000195">
    <property type="protein sequence ID" value="RAL40007.1"/>
    <property type="molecule type" value="Genomic_DNA"/>
</dbReference>
<organism evidence="1 2">
    <name type="scientific">Cuscuta australis</name>
    <dbReference type="NCBI Taxonomy" id="267555"/>
    <lineage>
        <taxon>Eukaryota</taxon>
        <taxon>Viridiplantae</taxon>
        <taxon>Streptophyta</taxon>
        <taxon>Embryophyta</taxon>
        <taxon>Tracheophyta</taxon>
        <taxon>Spermatophyta</taxon>
        <taxon>Magnoliopsida</taxon>
        <taxon>eudicotyledons</taxon>
        <taxon>Gunneridae</taxon>
        <taxon>Pentapetalae</taxon>
        <taxon>asterids</taxon>
        <taxon>lamiids</taxon>
        <taxon>Solanales</taxon>
        <taxon>Convolvulaceae</taxon>
        <taxon>Cuscuteae</taxon>
        <taxon>Cuscuta</taxon>
        <taxon>Cuscuta subgen. Grammica</taxon>
        <taxon>Cuscuta sect. Cleistogrammica</taxon>
    </lineage>
</organism>
<name>A0A328D2I1_9ASTE</name>
<proteinExistence type="predicted"/>